<sequence length="406" mass="43840">MKMLGWTHGRLTDADAGHAVGGGRPGCRARGAVRLRGRAVRRSLGHDHREPALGCPRGRLRADHDEQPQCVGLDVDAGWSAPGEVVRRPRAVPALVADRPPHALARRPWAAGIRAPARVGRSPPGGVLRHLDLPPTRRRRRSARRRGSRPGASRGRHSGPAPRHPRWLPERSRGPVGGTPRALGDAHRELARHRRRACAIARSRRLANPGDRRAPRQPSGAAPARRLPLIEHRVHRRDRRRGARLRGGPDRLLYRRVGSLGGHARHALSGLGASVVAGSFGVLLRLRVRPATDARRGELVGRPRPLVHLGAHATRRRPDGMGIVGAQPPPGAGSQAVNLADRSLEPAPIKQSATAAARMPRSARDHSAGDPSPRKAHDGGPHLVPHRRAGRLPAPRDGHRLAGSRE</sequence>
<feature type="compositionally biased region" description="Basic and acidic residues" evidence="1">
    <location>
        <begin position="362"/>
        <end position="380"/>
    </location>
</feature>
<evidence type="ECO:0000313" key="2">
    <source>
        <dbReference type="EMBL" id="CCH77166.1"/>
    </source>
</evidence>
<dbReference type="AlphaFoldDB" id="A0A077LUI1"/>
<feature type="region of interest" description="Disordered" evidence="1">
    <location>
        <begin position="315"/>
        <end position="336"/>
    </location>
</feature>
<name>A0A077LUI1_9MICO</name>
<feature type="compositionally biased region" description="Basic residues" evidence="1">
    <location>
        <begin position="136"/>
        <end position="148"/>
    </location>
</feature>
<keyword evidence="3" id="KW-1185">Reference proteome</keyword>
<feature type="region of interest" description="Disordered" evidence="1">
    <location>
        <begin position="200"/>
        <end position="225"/>
    </location>
</feature>
<gene>
    <name evidence="2" type="ORF">BN12_170017</name>
</gene>
<evidence type="ECO:0000313" key="3">
    <source>
        <dbReference type="Proteomes" id="UP000035721"/>
    </source>
</evidence>
<proteinExistence type="predicted"/>
<feature type="region of interest" description="Disordered" evidence="1">
    <location>
        <begin position="116"/>
        <end position="187"/>
    </location>
</feature>
<protein>
    <submittedName>
        <fullName evidence="2">Uncharacterized protein</fullName>
    </submittedName>
</protein>
<dbReference type="EMBL" id="CAJB01000079">
    <property type="protein sequence ID" value="CCH77166.1"/>
    <property type="molecule type" value="Genomic_DNA"/>
</dbReference>
<reference evidence="2 3" key="1">
    <citation type="journal article" date="2013" name="ISME J.">
        <title>A metabolic model for members of the genus Tetrasphaera involved in enhanced biological phosphorus removal.</title>
        <authorList>
            <person name="Kristiansen R."/>
            <person name="Nguyen H.T.T."/>
            <person name="Saunders A.M."/>
            <person name="Nielsen J.L."/>
            <person name="Wimmer R."/>
            <person name="Le V.Q."/>
            <person name="McIlroy S.J."/>
            <person name="Petrovski S."/>
            <person name="Seviour R.J."/>
            <person name="Calteau A."/>
            <person name="Nielsen K.L."/>
            <person name="Nielsen P.H."/>
        </authorList>
    </citation>
    <scope>NUCLEOTIDE SEQUENCE [LARGE SCALE GENOMIC DNA]</scope>
    <source>
        <strain evidence="2 3">T1-X7</strain>
    </source>
</reference>
<organism evidence="2 3">
    <name type="scientific">Nostocoides japonicum T1-X7</name>
    <dbReference type="NCBI Taxonomy" id="1194083"/>
    <lineage>
        <taxon>Bacteria</taxon>
        <taxon>Bacillati</taxon>
        <taxon>Actinomycetota</taxon>
        <taxon>Actinomycetes</taxon>
        <taxon>Micrococcales</taxon>
        <taxon>Intrasporangiaceae</taxon>
        <taxon>Nostocoides</taxon>
    </lineage>
</organism>
<accession>A0A077LUI1</accession>
<evidence type="ECO:0000256" key="1">
    <source>
        <dbReference type="SAM" id="MobiDB-lite"/>
    </source>
</evidence>
<feature type="region of interest" description="Disordered" evidence="1">
    <location>
        <begin position="349"/>
        <end position="406"/>
    </location>
</feature>
<dbReference type="Proteomes" id="UP000035721">
    <property type="component" value="Unassembled WGS sequence"/>
</dbReference>
<comment type="caution">
    <text evidence="2">The sequence shown here is derived from an EMBL/GenBank/DDBJ whole genome shotgun (WGS) entry which is preliminary data.</text>
</comment>
<feature type="compositionally biased region" description="Basic and acidic residues" evidence="1">
    <location>
        <begin position="394"/>
        <end position="406"/>
    </location>
</feature>